<dbReference type="Pfam" id="PF19858">
    <property type="entry name" value="OxRdtase_C"/>
    <property type="match status" value="1"/>
</dbReference>
<dbReference type="SUPFAM" id="SSF55347">
    <property type="entry name" value="Glyceraldehyde-3-phosphate dehydrogenase-like, C-terminal domain"/>
    <property type="match status" value="1"/>
</dbReference>
<dbReference type="Gene3D" id="3.40.50.720">
    <property type="entry name" value="NAD(P)-binding Rossmann-like Domain"/>
    <property type="match status" value="1"/>
</dbReference>
<dbReference type="SUPFAM" id="SSF51735">
    <property type="entry name" value="NAD(P)-binding Rossmann-fold domains"/>
    <property type="match status" value="1"/>
</dbReference>
<feature type="domain" description="4-carboxy-2-hydroxymuconate-6-semialdehyde dehydrogenase-like C-terminal" evidence="2">
    <location>
        <begin position="130"/>
        <end position="272"/>
    </location>
</feature>
<evidence type="ECO:0000259" key="1">
    <source>
        <dbReference type="Pfam" id="PF01408"/>
    </source>
</evidence>
<feature type="domain" description="Gfo/Idh/MocA-like oxidoreductase N-terminal" evidence="1">
    <location>
        <begin position="5"/>
        <end position="124"/>
    </location>
</feature>
<gene>
    <name evidence="3" type="ORF">AACH11_19215</name>
</gene>
<dbReference type="InterPro" id="IPR051450">
    <property type="entry name" value="Gfo/Idh/MocA_Oxidoreductases"/>
</dbReference>
<dbReference type="InterPro" id="IPR036291">
    <property type="entry name" value="NAD(P)-bd_dom_sf"/>
</dbReference>
<dbReference type="Pfam" id="PF01408">
    <property type="entry name" value="GFO_IDH_MocA"/>
    <property type="match status" value="1"/>
</dbReference>
<dbReference type="EMBL" id="JBBUTF010000019">
    <property type="protein sequence ID" value="MEK8028097.1"/>
    <property type="molecule type" value="Genomic_DNA"/>
</dbReference>
<dbReference type="Gene3D" id="3.30.360.10">
    <property type="entry name" value="Dihydrodipicolinate Reductase, domain 2"/>
    <property type="match status" value="1"/>
</dbReference>
<proteinExistence type="predicted"/>
<dbReference type="Proteomes" id="UP001368500">
    <property type="component" value="Unassembled WGS sequence"/>
</dbReference>
<sequence length="318" mass="34734">MSSKIKVALAGAGAFGIKHLDGIKNIGDVEVVSLISRDLEKTREVADKYGVKHVTTDLADSLALPQVDAVILCTPTQMHASQTLACLKAGKHVQVEIPLCDVLAEGREVVELAEKTGKVAMCGHTRRFNPSHQFVHKKIAAGEFNIQQMDVQTYFFRRTNMNALGQPRSWTDHLLWHHAAHTVDLFAYQAGSPIVKANAVQGPIHPALGIAMDMSIQLKAANGAICTLSLSFNNDGPLGTFFRYIGDTGTYIARYDDLVNGKEEKIDVSQVDVSMNGIELQDREFFAAIREGRQPNASVASVLPCYQVLHDLEQQLAG</sequence>
<name>A0ABU9BGQ3_9BURK</name>
<protein>
    <submittedName>
        <fullName evidence="3">Gfo/Idh/MocA family oxidoreductase</fullName>
    </submittedName>
</protein>
<dbReference type="InterPro" id="IPR045560">
    <property type="entry name" value="LigC_C"/>
</dbReference>
<dbReference type="RefSeq" id="WP_341375880.1">
    <property type="nucleotide sequence ID" value="NZ_JBBUTF010000019.1"/>
</dbReference>
<comment type="caution">
    <text evidence="3">The sequence shown here is derived from an EMBL/GenBank/DDBJ whole genome shotgun (WGS) entry which is preliminary data.</text>
</comment>
<evidence type="ECO:0000313" key="4">
    <source>
        <dbReference type="Proteomes" id="UP001368500"/>
    </source>
</evidence>
<evidence type="ECO:0000313" key="3">
    <source>
        <dbReference type="EMBL" id="MEK8028097.1"/>
    </source>
</evidence>
<evidence type="ECO:0000259" key="2">
    <source>
        <dbReference type="Pfam" id="PF19858"/>
    </source>
</evidence>
<reference evidence="3 4" key="1">
    <citation type="submission" date="2024-04" db="EMBL/GenBank/DDBJ databases">
        <title>Novel species of the genus Ideonella isolated from streams.</title>
        <authorList>
            <person name="Lu H."/>
        </authorList>
    </citation>
    <scope>NUCLEOTIDE SEQUENCE [LARGE SCALE GENOMIC DNA]</scope>
    <source>
        <strain evidence="3 4">BYS139W</strain>
    </source>
</reference>
<keyword evidence="4" id="KW-1185">Reference proteome</keyword>
<dbReference type="PANTHER" id="PTHR43377">
    <property type="entry name" value="BILIVERDIN REDUCTASE A"/>
    <property type="match status" value="1"/>
</dbReference>
<organism evidence="3 4">
    <name type="scientific">Pseudaquabacterium rugosum</name>
    <dbReference type="NCBI Taxonomy" id="2984194"/>
    <lineage>
        <taxon>Bacteria</taxon>
        <taxon>Pseudomonadati</taxon>
        <taxon>Pseudomonadota</taxon>
        <taxon>Betaproteobacteria</taxon>
        <taxon>Burkholderiales</taxon>
        <taxon>Sphaerotilaceae</taxon>
        <taxon>Pseudaquabacterium</taxon>
    </lineage>
</organism>
<dbReference type="InterPro" id="IPR000683">
    <property type="entry name" value="Gfo/Idh/MocA-like_OxRdtase_N"/>
</dbReference>
<dbReference type="PANTHER" id="PTHR43377:SF1">
    <property type="entry name" value="BILIVERDIN REDUCTASE A"/>
    <property type="match status" value="1"/>
</dbReference>
<accession>A0ABU9BGQ3</accession>